<comment type="caution">
    <text evidence="1">The sequence shown here is derived from an EMBL/GenBank/DDBJ whole genome shotgun (WGS) entry which is preliminary data.</text>
</comment>
<dbReference type="Gene3D" id="3.80.10.10">
    <property type="entry name" value="Ribonuclease Inhibitor"/>
    <property type="match status" value="1"/>
</dbReference>
<organism evidence="1 2">
    <name type="scientific">Funneliformis mosseae</name>
    <name type="common">Endomycorrhizal fungus</name>
    <name type="synonym">Glomus mosseae</name>
    <dbReference type="NCBI Taxonomy" id="27381"/>
    <lineage>
        <taxon>Eukaryota</taxon>
        <taxon>Fungi</taxon>
        <taxon>Fungi incertae sedis</taxon>
        <taxon>Mucoromycota</taxon>
        <taxon>Glomeromycotina</taxon>
        <taxon>Glomeromycetes</taxon>
        <taxon>Glomerales</taxon>
        <taxon>Glomeraceae</taxon>
        <taxon>Funneliformis</taxon>
    </lineage>
</organism>
<evidence type="ECO:0000313" key="2">
    <source>
        <dbReference type="Proteomes" id="UP000789375"/>
    </source>
</evidence>
<sequence length="466" mass="53883">MSQIITKFPIDILYDIIEQVDDGASLFSCLLVNRSWCKITVRLWWKTIQNFNTLVACLPSESIATLRSNLVLVSTPTPKPLLFNYATFVKFLSFTDIKDKVRGLLLNQNVTASCARKLLTLEVLVMLLGQSTLKKLNANTKCIPSIEYTTYPRDCFRDLTEISCRSDICSDFLDQVSQLCQTIRSMDVKLELKVSDGIKKLISVQKNLKFFRIVFLHRESLEELIPSLTKHSSTLIKLEIDTFQITKSLLFLADFLNLQELVLQYYCDYLEDFKTLQHVTFPKLKSLKFKRGVPKYEYLINFLELNGKRLETLDIDCYGHNSLNLAIANFCQNLRSLSTIFMKEEGITLKSILVNCQNLQSVHLRSNDRYLDVSEIFEIVVKHSSKTFTELKLDFGIVSELSPKELDIFFSNWMNRVPRNPISFIIVIRYFGDITKENMKNVADGSGDDSEDEHLYVTFYRRTTRL</sequence>
<dbReference type="InterPro" id="IPR032675">
    <property type="entry name" value="LRR_dom_sf"/>
</dbReference>
<reference evidence="1" key="1">
    <citation type="submission" date="2021-06" db="EMBL/GenBank/DDBJ databases">
        <authorList>
            <person name="Kallberg Y."/>
            <person name="Tangrot J."/>
            <person name="Rosling A."/>
        </authorList>
    </citation>
    <scope>NUCLEOTIDE SEQUENCE</scope>
    <source>
        <strain evidence="1">87-6 pot B 2015</strain>
    </source>
</reference>
<keyword evidence="2" id="KW-1185">Reference proteome</keyword>
<accession>A0A9N8WBR0</accession>
<protein>
    <submittedName>
        <fullName evidence="1">9167_t:CDS:1</fullName>
    </submittedName>
</protein>
<dbReference type="SUPFAM" id="SSF52047">
    <property type="entry name" value="RNI-like"/>
    <property type="match status" value="1"/>
</dbReference>
<dbReference type="AlphaFoldDB" id="A0A9N8WBR0"/>
<evidence type="ECO:0000313" key="1">
    <source>
        <dbReference type="EMBL" id="CAG8477928.1"/>
    </source>
</evidence>
<gene>
    <name evidence="1" type="ORF">FMOSSE_LOCUS2856</name>
</gene>
<proteinExistence type="predicted"/>
<dbReference type="EMBL" id="CAJVPP010000389">
    <property type="protein sequence ID" value="CAG8477928.1"/>
    <property type="molecule type" value="Genomic_DNA"/>
</dbReference>
<dbReference type="Proteomes" id="UP000789375">
    <property type="component" value="Unassembled WGS sequence"/>
</dbReference>
<name>A0A9N8WBR0_FUNMO</name>